<dbReference type="Proteomes" id="UP001219219">
    <property type="component" value="Plasmid pEA7_2"/>
</dbReference>
<organism evidence="1 2">
    <name type="scientific">Escherichia albertii</name>
    <dbReference type="NCBI Taxonomy" id="208962"/>
    <lineage>
        <taxon>Bacteria</taxon>
        <taxon>Pseudomonadati</taxon>
        <taxon>Pseudomonadota</taxon>
        <taxon>Gammaproteobacteria</taxon>
        <taxon>Enterobacterales</taxon>
        <taxon>Enterobacteriaceae</taxon>
        <taxon>Escherichia</taxon>
    </lineage>
</organism>
<dbReference type="AlphaFoldDB" id="A0AAX3MUY3"/>
<evidence type="ECO:0000313" key="1">
    <source>
        <dbReference type="EMBL" id="WDB31962.1"/>
    </source>
</evidence>
<protein>
    <recommendedName>
        <fullName evidence="3">DUF11 domain-containing protein</fullName>
    </recommendedName>
</protein>
<evidence type="ECO:0008006" key="3">
    <source>
        <dbReference type="Google" id="ProtNLM"/>
    </source>
</evidence>
<accession>A0AAX3MUY3</accession>
<name>A0AAX3MUY3_ESCAL</name>
<dbReference type="EMBL" id="CP117564">
    <property type="protein sequence ID" value="WDB31962.1"/>
    <property type="molecule type" value="Genomic_DNA"/>
</dbReference>
<reference evidence="1" key="1">
    <citation type="submission" date="2023-02" db="EMBL/GenBank/DDBJ databases">
        <title>Escherichia albertii as a potential enteropathogen in the light of epidemiological and genomic studies.</title>
        <authorList>
            <person name="Leszczynska K."/>
            <person name="Swiecicka I."/>
            <person name="Daniluk T."/>
            <person name="Lebensztejn D."/>
            <person name="Chmielewska S."/>
            <person name="Leszczynska D."/>
            <person name="Gawor J."/>
            <person name="Kliber M."/>
        </authorList>
    </citation>
    <scope>NUCLEOTIDE SEQUENCE</scope>
    <source>
        <strain evidence="1">BIA_7</strain>
        <plasmid evidence="1">pEA7_2</plasmid>
    </source>
</reference>
<proteinExistence type="predicted"/>
<sequence>MVPQLIATVNGYSHTRGTLISDHSTEQYYQIGGKLYPALYFRTTYLKFTKINNKPVHPEYENIWNLGTCNLVYGDGTITTYHNVGLLATPLIATGSPTTRHLVLQYKIPGASYSRPFISAKCTSKLDYTPYGGDKLEYTVNIRNSGYKDSGLNVTPTNFSVRADSDGNWKFGPISARVTNLSTVHVTVTGGDVILVGTSESAIRAGEKVEIYSIPDRYVDGYDTVSSGEFYLRGTARKFGKNTYNTS</sequence>
<dbReference type="RefSeq" id="WP_089689379.1">
    <property type="nucleotide sequence ID" value="NZ_BJCV01000073.1"/>
</dbReference>
<keyword evidence="1" id="KW-0614">Plasmid</keyword>
<geneLocation type="plasmid" evidence="1 2">
    <name>pEA7_2</name>
</geneLocation>
<gene>
    <name evidence="1" type="ORF">PS049_26165</name>
</gene>
<evidence type="ECO:0000313" key="2">
    <source>
        <dbReference type="Proteomes" id="UP001219219"/>
    </source>
</evidence>